<sequence length="693" mass="78553">MNVTNESLEAAICKVIDSYGEIDLCDEILVQPMLTNVVRSGVAFSHDPNTCSPYRVVNWSDGENTSIVTGGKGGRVWQQAAKCKIDKPHWLKKVINLLEELYGLFDKAPIDCEFAFTSLANKEVLWLLQVRPLVLPHKPEDEYVQAARLKNISNKVARNMQPHPFLMGRRTVYGVMPDWNPAEILGIRPKPLALSLYRELITDSIWAYQRHNYGYINLRSFPLMPHFFGMPYIDVRLSFNSFIPADLNKGLADRLVDHYIDKLLDEPTLHDKVEFQIVFSCYTLDLPDRLKSLSAEGFSIDEQGKIASCLRKLTNRIVHPKDGLWRNDAKKIDTLNQRREKLITSSDDPVVRIYWLLEDGKRYGTLPFAGLARAGFVAVQMLQSLLAVGVFSQSDYDAFIGGTSTISRQLSRDRATLDQSTFLSRYGHLRPGSYDILSARYDEAPELYFDWTKKQRPPDPVLPFKLSLEQMREIVKLLELHGLHPDAVSLLDFMQSGIELRELSKFYFTRNLSDALALINAVGNDYGFSKEDLSYCDISVFKELHIAALEPKDLLSRSIEQGMARHLETLKLSLPPLISNPEDVWGFEWPESEPNFITQKQVTATVVDCHDLEKLNGAIVCIPNADPGFDWLFAYPIASLITAWGGANSHMAIRAGELCLPSVIGAGEILYRRWSTSKRLHIDCASRRVERLA</sequence>
<dbReference type="InterPro" id="IPR051549">
    <property type="entry name" value="PEP_Utilizing_Enz"/>
</dbReference>
<accession>A2CDW4</accession>
<dbReference type="STRING" id="59922.P9303_29441"/>
<name>A2CDW4_PROM3</name>
<dbReference type="HOGENOM" id="CLU_011659_0_0_3"/>
<gene>
    <name evidence="2" type="ordered locus">P9303_29441</name>
</gene>
<dbReference type="AlphaFoldDB" id="A2CDW4"/>
<dbReference type="Pfam" id="PF00391">
    <property type="entry name" value="PEP-utilizers"/>
    <property type="match status" value="1"/>
</dbReference>
<dbReference type="GO" id="GO:0016772">
    <property type="term" value="F:transferase activity, transferring phosphorus-containing groups"/>
    <property type="evidence" value="ECO:0007669"/>
    <property type="project" value="InterPro"/>
</dbReference>
<organism evidence="2 3">
    <name type="scientific">Prochlorococcus marinus (strain MIT 9303)</name>
    <dbReference type="NCBI Taxonomy" id="59922"/>
    <lineage>
        <taxon>Bacteria</taxon>
        <taxon>Bacillati</taxon>
        <taxon>Cyanobacteriota</taxon>
        <taxon>Cyanophyceae</taxon>
        <taxon>Synechococcales</taxon>
        <taxon>Prochlorococcaceae</taxon>
        <taxon>Prochlorococcus</taxon>
    </lineage>
</organism>
<protein>
    <recommendedName>
        <fullName evidence="1">PEP-utilising enzyme mobile domain-containing protein</fullName>
    </recommendedName>
</protein>
<proteinExistence type="predicted"/>
<reference evidence="2 3" key="1">
    <citation type="journal article" date="2007" name="PLoS Genet.">
        <title>Patterns and implications of gene gain and loss in the evolution of Prochlorococcus.</title>
        <authorList>
            <person name="Kettler G.C."/>
            <person name="Martiny A.C."/>
            <person name="Huang K."/>
            <person name="Zucker J."/>
            <person name="Coleman M.L."/>
            <person name="Rodrigue S."/>
            <person name="Chen F."/>
            <person name="Lapidus A."/>
            <person name="Ferriera S."/>
            <person name="Johnson J."/>
            <person name="Steglich C."/>
            <person name="Church G.M."/>
            <person name="Richardson P."/>
            <person name="Chisholm S.W."/>
        </authorList>
    </citation>
    <scope>NUCLEOTIDE SEQUENCE [LARGE SCALE GENOMIC DNA]</scope>
    <source>
        <strain evidence="2 3">MIT 9303</strain>
    </source>
</reference>
<dbReference type="Gene3D" id="3.50.30.10">
    <property type="entry name" value="Phosphohistidine domain"/>
    <property type="match status" value="1"/>
</dbReference>
<dbReference type="Proteomes" id="UP000002274">
    <property type="component" value="Chromosome"/>
</dbReference>
<evidence type="ECO:0000313" key="2">
    <source>
        <dbReference type="EMBL" id="ABM79674.1"/>
    </source>
</evidence>
<dbReference type="SUPFAM" id="SSF52009">
    <property type="entry name" value="Phosphohistidine domain"/>
    <property type="match status" value="1"/>
</dbReference>
<dbReference type="NCBIfam" id="NF004508">
    <property type="entry name" value="PRK05849.1"/>
    <property type="match status" value="1"/>
</dbReference>
<dbReference type="PANTHER" id="PTHR43615">
    <property type="entry name" value="PHOSPHOENOLPYRUVATE SYNTHASE-RELATED"/>
    <property type="match status" value="1"/>
</dbReference>
<dbReference type="SUPFAM" id="SSF56059">
    <property type="entry name" value="Glutathione synthetase ATP-binding domain-like"/>
    <property type="match status" value="1"/>
</dbReference>
<dbReference type="Gene3D" id="3.30.470.20">
    <property type="entry name" value="ATP-grasp fold, B domain"/>
    <property type="match status" value="1"/>
</dbReference>
<evidence type="ECO:0000313" key="3">
    <source>
        <dbReference type="Proteomes" id="UP000002274"/>
    </source>
</evidence>
<evidence type="ECO:0000259" key="1">
    <source>
        <dbReference type="Pfam" id="PF00391"/>
    </source>
</evidence>
<dbReference type="PANTHER" id="PTHR43615:SF1">
    <property type="entry name" value="PPDK_N DOMAIN-CONTAINING PROTEIN"/>
    <property type="match status" value="1"/>
</dbReference>
<dbReference type="InterPro" id="IPR008279">
    <property type="entry name" value="PEP-util_enz_mobile_dom"/>
</dbReference>
<dbReference type="KEGG" id="pmf:P9303_29441"/>
<dbReference type="InterPro" id="IPR036637">
    <property type="entry name" value="Phosphohistidine_dom_sf"/>
</dbReference>
<dbReference type="EMBL" id="CP000554">
    <property type="protein sequence ID" value="ABM79674.1"/>
    <property type="molecule type" value="Genomic_DNA"/>
</dbReference>
<feature type="domain" description="PEP-utilising enzyme mobile" evidence="1">
    <location>
        <begin position="617"/>
        <end position="685"/>
    </location>
</feature>